<feature type="domain" description="Major facilitator superfamily (MFS) profile" evidence="6">
    <location>
        <begin position="8"/>
        <end position="393"/>
    </location>
</feature>
<comment type="caution">
    <text evidence="7">The sequence shown here is derived from an EMBL/GenBank/DDBJ whole genome shotgun (WGS) entry which is preliminary data.</text>
</comment>
<dbReference type="PROSITE" id="PS50850">
    <property type="entry name" value="MFS"/>
    <property type="match status" value="1"/>
</dbReference>
<evidence type="ECO:0000313" key="8">
    <source>
        <dbReference type="Proteomes" id="UP001519295"/>
    </source>
</evidence>
<feature type="transmembrane region" description="Helical" evidence="5">
    <location>
        <begin position="243"/>
        <end position="265"/>
    </location>
</feature>
<comment type="subcellular location">
    <subcellularLocation>
        <location evidence="1">Cell membrane</location>
        <topology evidence="1">Multi-pass membrane protein</topology>
    </subcellularLocation>
</comment>
<keyword evidence="8" id="KW-1185">Reference proteome</keyword>
<dbReference type="InterPro" id="IPR020846">
    <property type="entry name" value="MFS_dom"/>
</dbReference>
<keyword evidence="3 5" id="KW-1133">Transmembrane helix</keyword>
<proteinExistence type="predicted"/>
<evidence type="ECO:0000256" key="4">
    <source>
        <dbReference type="ARBA" id="ARBA00023136"/>
    </source>
</evidence>
<evidence type="ECO:0000256" key="5">
    <source>
        <dbReference type="SAM" id="Phobius"/>
    </source>
</evidence>
<feature type="transmembrane region" description="Helical" evidence="5">
    <location>
        <begin position="160"/>
        <end position="184"/>
    </location>
</feature>
<dbReference type="Proteomes" id="UP001519295">
    <property type="component" value="Unassembled WGS sequence"/>
</dbReference>
<dbReference type="RefSeq" id="WP_210031417.1">
    <property type="nucleotide sequence ID" value="NZ_JAGINU010000001.1"/>
</dbReference>
<feature type="transmembrane region" description="Helical" evidence="5">
    <location>
        <begin position="131"/>
        <end position="154"/>
    </location>
</feature>
<feature type="transmembrane region" description="Helical" evidence="5">
    <location>
        <begin position="98"/>
        <end position="124"/>
    </location>
</feature>
<feature type="transmembrane region" description="Helical" evidence="5">
    <location>
        <begin position="277"/>
        <end position="298"/>
    </location>
</feature>
<dbReference type="PANTHER" id="PTHR23527">
    <property type="entry name" value="BLL3282 PROTEIN"/>
    <property type="match status" value="1"/>
</dbReference>
<feature type="transmembrane region" description="Helical" evidence="5">
    <location>
        <begin position="205"/>
        <end position="223"/>
    </location>
</feature>
<dbReference type="EMBL" id="JAGINU010000001">
    <property type="protein sequence ID" value="MBP2369401.1"/>
    <property type="molecule type" value="Genomic_DNA"/>
</dbReference>
<dbReference type="Gene3D" id="1.20.1250.20">
    <property type="entry name" value="MFS general substrate transporter like domains"/>
    <property type="match status" value="2"/>
</dbReference>
<feature type="transmembrane region" description="Helical" evidence="5">
    <location>
        <begin position="44"/>
        <end position="66"/>
    </location>
</feature>
<evidence type="ECO:0000313" key="7">
    <source>
        <dbReference type="EMBL" id="MBP2369401.1"/>
    </source>
</evidence>
<gene>
    <name evidence="7" type="ORF">JOF36_005097</name>
</gene>
<sequence length="410" mass="40441">MRRSPAAVVAVSAVTTAFGSYPGFLFGFLGPALQADLGLTRFEVGLLVGVCFGATGLGSTVGGHLAERLGARWAVTLDQLVVAVALLVAALVPDYRVLLAAAAVSGFGYALTNAGTNMAVAAALPPHRHGVALAVKTAGVPLLVAVSAVVAVGLAERFGWQLVLAGSVPLLLVVGGLAAAVLPAARSTDRSGSLPGPRGAEGRSVLPRGFLLFPVAAFGLVAGTQPLFSWMVPFLHEAGGVSLSTAGALTSAGSLLAVVGMVVTARASDRAAAANRLPTIAVLCVLIAAGLGLLVAGITGGIGLLLPGLLIATVCQLSAISLLHAAVIAAAPAAVGRATGVTMSGYYLGALAGAPLFGLLVDASGSYGTAWGCCVALVLIGAACFLRCRRVGAAPAGSPVDRQPVSCPGH</sequence>
<feature type="transmembrane region" description="Helical" evidence="5">
    <location>
        <begin position="343"/>
        <end position="361"/>
    </location>
</feature>
<evidence type="ECO:0000256" key="3">
    <source>
        <dbReference type="ARBA" id="ARBA00022989"/>
    </source>
</evidence>
<dbReference type="InterPro" id="IPR036259">
    <property type="entry name" value="MFS_trans_sf"/>
</dbReference>
<name>A0ABS4W043_9PSEU</name>
<feature type="transmembrane region" description="Helical" evidence="5">
    <location>
        <begin position="367"/>
        <end position="386"/>
    </location>
</feature>
<dbReference type="InterPro" id="IPR052952">
    <property type="entry name" value="MFS-Transporter"/>
</dbReference>
<feature type="transmembrane region" description="Helical" evidence="5">
    <location>
        <begin position="73"/>
        <end position="92"/>
    </location>
</feature>
<evidence type="ECO:0000256" key="1">
    <source>
        <dbReference type="ARBA" id="ARBA00004651"/>
    </source>
</evidence>
<dbReference type="InterPro" id="IPR011701">
    <property type="entry name" value="MFS"/>
</dbReference>
<evidence type="ECO:0000259" key="6">
    <source>
        <dbReference type="PROSITE" id="PS50850"/>
    </source>
</evidence>
<accession>A0ABS4W043</accession>
<feature type="transmembrane region" description="Helical" evidence="5">
    <location>
        <begin position="304"/>
        <end position="331"/>
    </location>
</feature>
<organism evidence="7 8">
    <name type="scientific">Pseudonocardia parietis</name>
    <dbReference type="NCBI Taxonomy" id="570936"/>
    <lineage>
        <taxon>Bacteria</taxon>
        <taxon>Bacillati</taxon>
        <taxon>Actinomycetota</taxon>
        <taxon>Actinomycetes</taxon>
        <taxon>Pseudonocardiales</taxon>
        <taxon>Pseudonocardiaceae</taxon>
        <taxon>Pseudonocardia</taxon>
    </lineage>
</organism>
<keyword evidence="2 5" id="KW-0812">Transmembrane</keyword>
<reference evidence="7 8" key="1">
    <citation type="submission" date="2021-03" db="EMBL/GenBank/DDBJ databases">
        <title>Sequencing the genomes of 1000 actinobacteria strains.</title>
        <authorList>
            <person name="Klenk H.-P."/>
        </authorList>
    </citation>
    <scope>NUCLEOTIDE SEQUENCE [LARGE SCALE GENOMIC DNA]</scope>
    <source>
        <strain evidence="7 8">DSM 45256</strain>
    </source>
</reference>
<dbReference type="PANTHER" id="PTHR23527:SF1">
    <property type="entry name" value="BLL3282 PROTEIN"/>
    <property type="match status" value="1"/>
</dbReference>
<evidence type="ECO:0000256" key="2">
    <source>
        <dbReference type="ARBA" id="ARBA00022692"/>
    </source>
</evidence>
<dbReference type="Pfam" id="PF07690">
    <property type="entry name" value="MFS_1"/>
    <property type="match status" value="1"/>
</dbReference>
<dbReference type="SUPFAM" id="SSF103473">
    <property type="entry name" value="MFS general substrate transporter"/>
    <property type="match status" value="1"/>
</dbReference>
<keyword evidence="4 5" id="KW-0472">Membrane</keyword>
<protein>
    <submittedName>
        <fullName evidence="7">MFS family permease</fullName>
    </submittedName>
</protein>